<dbReference type="EMBL" id="FWXI01000031">
    <property type="protein sequence ID" value="SMD13541.1"/>
    <property type="molecule type" value="Genomic_DNA"/>
</dbReference>
<evidence type="ECO:0000313" key="5">
    <source>
        <dbReference type="Proteomes" id="UP000192738"/>
    </source>
</evidence>
<dbReference type="PANTHER" id="PTHR43300">
    <property type="entry name" value="ACETYLTRANSFERASE"/>
    <property type="match status" value="1"/>
</dbReference>
<dbReference type="GO" id="GO:0016746">
    <property type="term" value="F:acyltransferase activity"/>
    <property type="evidence" value="ECO:0007669"/>
    <property type="project" value="UniProtKB-KW"/>
</dbReference>
<dbReference type="Gene3D" id="3.40.50.20">
    <property type="match status" value="1"/>
</dbReference>
<feature type="site" description="Increases basicity of active site His" evidence="1">
    <location>
        <position position="110"/>
    </location>
</feature>
<evidence type="ECO:0000259" key="3">
    <source>
        <dbReference type="Pfam" id="PF17836"/>
    </source>
</evidence>
<dbReference type="Pfam" id="PF17836">
    <property type="entry name" value="PglD_N"/>
    <property type="match status" value="1"/>
</dbReference>
<keyword evidence="4" id="KW-0808">Transferase</keyword>
<gene>
    <name evidence="4" type="ORF">SAMN04488500_13127</name>
</gene>
<proteinExistence type="predicted"/>
<dbReference type="AlphaFoldDB" id="A0A1W2EV39"/>
<dbReference type="STRING" id="112901.SAMN04488500_13127"/>
<protein>
    <submittedName>
        <fullName evidence="4">Sugar O-acyltransferase, sialic acid O-acetyltransferase NeuD family</fullName>
    </submittedName>
</protein>
<dbReference type="SUPFAM" id="SSF51161">
    <property type="entry name" value="Trimeric LpxA-like enzymes"/>
    <property type="match status" value="1"/>
</dbReference>
<reference evidence="4 5" key="1">
    <citation type="submission" date="2017-04" db="EMBL/GenBank/DDBJ databases">
        <authorList>
            <person name="Afonso C.L."/>
            <person name="Miller P.J."/>
            <person name="Scott M.A."/>
            <person name="Spackman E."/>
            <person name="Goraichik I."/>
            <person name="Dimitrov K.M."/>
            <person name="Suarez D.L."/>
            <person name="Swayne D.E."/>
        </authorList>
    </citation>
    <scope>NUCLEOTIDE SEQUENCE [LARGE SCALE GENOMIC DNA]</scope>
    <source>
        <strain evidence="4 5">DSM 5090</strain>
    </source>
</reference>
<keyword evidence="4" id="KW-0012">Acyltransferase</keyword>
<accession>A0A1W2EV39</accession>
<keyword evidence="5" id="KW-1185">Reference proteome</keyword>
<dbReference type="Gene3D" id="2.160.10.10">
    <property type="entry name" value="Hexapeptide repeat proteins"/>
    <property type="match status" value="1"/>
</dbReference>
<feature type="active site" description="Proton acceptor" evidence="1">
    <location>
        <position position="109"/>
    </location>
</feature>
<dbReference type="InterPro" id="IPR020019">
    <property type="entry name" value="AcTrfase_PglD-like"/>
</dbReference>
<dbReference type="Pfam" id="PF00132">
    <property type="entry name" value="Hexapep"/>
    <property type="match status" value="1"/>
</dbReference>
<dbReference type="Proteomes" id="UP000192738">
    <property type="component" value="Unassembled WGS sequence"/>
</dbReference>
<sequence>MIDGFRTAGIDVFGYKILGDELVLESSEYQNITHGIVAIGDNWVRNQVVNKVTQIKPDFKFIKAIHPSATIAKGVIIGEGTVVMAGSIINSDTKIGKHCIINTNSSLDHDNSLGNYVNISPGAVTGGNVIIDDFSTVSLGAKVIHKIIIGAHSLIGAGAVVVKNIESQSVWYGVPAKFIRKRNIGERYL</sequence>
<evidence type="ECO:0000256" key="1">
    <source>
        <dbReference type="PIRSR" id="PIRSR620019-1"/>
    </source>
</evidence>
<dbReference type="CDD" id="cd03360">
    <property type="entry name" value="LbH_AT_putative"/>
    <property type="match status" value="1"/>
</dbReference>
<evidence type="ECO:0000256" key="2">
    <source>
        <dbReference type="PIRSR" id="PIRSR620019-2"/>
    </source>
</evidence>
<feature type="binding site" evidence="2">
    <location>
        <position position="40"/>
    </location>
    <ligand>
        <name>substrate</name>
    </ligand>
</feature>
<feature type="domain" description="PglD N-terminal" evidence="3">
    <location>
        <begin position="13"/>
        <end position="52"/>
    </location>
</feature>
<dbReference type="InterPro" id="IPR011004">
    <property type="entry name" value="Trimer_LpxA-like_sf"/>
</dbReference>
<organism evidence="4 5">
    <name type="scientific">Sporomusa malonica</name>
    <dbReference type="NCBI Taxonomy" id="112901"/>
    <lineage>
        <taxon>Bacteria</taxon>
        <taxon>Bacillati</taxon>
        <taxon>Bacillota</taxon>
        <taxon>Negativicutes</taxon>
        <taxon>Selenomonadales</taxon>
        <taxon>Sporomusaceae</taxon>
        <taxon>Sporomusa</taxon>
    </lineage>
</organism>
<dbReference type="InterPro" id="IPR041561">
    <property type="entry name" value="PglD_N"/>
</dbReference>
<dbReference type="InterPro" id="IPR001451">
    <property type="entry name" value="Hexapep"/>
</dbReference>
<evidence type="ECO:0000313" key="4">
    <source>
        <dbReference type="EMBL" id="SMD13541.1"/>
    </source>
</evidence>
<dbReference type="NCBIfam" id="TIGR03570">
    <property type="entry name" value="NeuD_NnaD"/>
    <property type="match status" value="1"/>
</dbReference>
<dbReference type="InterPro" id="IPR050179">
    <property type="entry name" value="Trans_hexapeptide_repeat"/>
</dbReference>
<name>A0A1W2EV39_9FIRM</name>
<dbReference type="PANTHER" id="PTHR43300:SF7">
    <property type="entry name" value="UDP-N-ACETYLBACILLOSAMINE N-ACETYLTRANSFERASE"/>
    <property type="match status" value="1"/>
</dbReference>